<organism evidence="2 3">
    <name type="scientific">Stentor coeruleus</name>
    <dbReference type="NCBI Taxonomy" id="5963"/>
    <lineage>
        <taxon>Eukaryota</taxon>
        <taxon>Sar</taxon>
        <taxon>Alveolata</taxon>
        <taxon>Ciliophora</taxon>
        <taxon>Postciliodesmatophora</taxon>
        <taxon>Heterotrichea</taxon>
        <taxon>Heterotrichida</taxon>
        <taxon>Stentoridae</taxon>
        <taxon>Stentor</taxon>
    </lineage>
</organism>
<accession>A0A1R2CGE3</accession>
<dbReference type="EMBL" id="MPUH01000162">
    <property type="protein sequence ID" value="OMJ88006.1"/>
    <property type="molecule type" value="Genomic_DNA"/>
</dbReference>
<reference evidence="2 3" key="1">
    <citation type="submission" date="2016-11" db="EMBL/GenBank/DDBJ databases">
        <title>The macronuclear genome of Stentor coeruleus: a giant cell with tiny introns.</title>
        <authorList>
            <person name="Slabodnick M."/>
            <person name="Ruby J.G."/>
            <person name="Reiff S.B."/>
            <person name="Swart E.C."/>
            <person name="Gosai S."/>
            <person name="Prabakaran S."/>
            <person name="Witkowska E."/>
            <person name="Larue G.E."/>
            <person name="Fisher S."/>
            <person name="Freeman R.M."/>
            <person name="Gunawardena J."/>
            <person name="Chu W."/>
            <person name="Stover N.A."/>
            <person name="Gregory B.D."/>
            <person name="Nowacki M."/>
            <person name="Derisi J."/>
            <person name="Roy S.W."/>
            <person name="Marshall W.F."/>
            <person name="Sood P."/>
        </authorList>
    </citation>
    <scope>NUCLEOTIDE SEQUENCE [LARGE SCALE GENOMIC DNA]</scope>
    <source>
        <strain evidence="2">WM001</strain>
    </source>
</reference>
<proteinExistence type="predicted"/>
<protein>
    <recommendedName>
        <fullName evidence="4">EF-hand domain-containing protein</fullName>
    </recommendedName>
</protein>
<evidence type="ECO:0000313" key="2">
    <source>
        <dbReference type="EMBL" id="OMJ88006.1"/>
    </source>
</evidence>
<evidence type="ECO:0000256" key="1">
    <source>
        <dbReference type="SAM" id="MobiDB-lite"/>
    </source>
</evidence>
<dbReference type="Gene3D" id="1.10.238.10">
    <property type="entry name" value="EF-hand"/>
    <property type="match status" value="1"/>
</dbReference>
<keyword evidence="3" id="KW-1185">Reference proteome</keyword>
<feature type="region of interest" description="Disordered" evidence="1">
    <location>
        <begin position="202"/>
        <end position="260"/>
    </location>
</feature>
<feature type="compositionally biased region" description="Basic residues" evidence="1">
    <location>
        <begin position="216"/>
        <end position="227"/>
    </location>
</feature>
<evidence type="ECO:0000313" key="3">
    <source>
        <dbReference type="Proteomes" id="UP000187209"/>
    </source>
</evidence>
<feature type="compositionally biased region" description="Basic and acidic residues" evidence="1">
    <location>
        <begin position="228"/>
        <end position="260"/>
    </location>
</feature>
<comment type="caution">
    <text evidence="2">The sequence shown here is derived from an EMBL/GenBank/DDBJ whole genome shotgun (WGS) entry which is preliminary data.</text>
</comment>
<evidence type="ECO:0008006" key="4">
    <source>
        <dbReference type="Google" id="ProtNLM"/>
    </source>
</evidence>
<sequence>MGCATSRINASCEEAAIINGENLLLFYSRDIESTYKLLKDNSKEGTVSKKGMKAIKKEIGTVSEEYQQKVNKFYDELAQGEEGIKLTRYAALATLLCKGSGSKKANALFDANDAEGLGKLSKSQISEMIDEIFELASVKLPELASPSDSSNPYTKESMQSYREKIELGRPKDKETLLKNVVGELDEVDKATFVAWFDADSNRDWLGSSSLREQLKKTGKKVRKAAKKAKAESEAKEPKEEKEEKEHHEEHHHHEEAPESS</sequence>
<dbReference type="Proteomes" id="UP000187209">
    <property type="component" value="Unassembled WGS sequence"/>
</dbReference>
<dbReference type="AlphaFoldDB" id="A0A1R2CGE3"/>
<name>A0A1R2CGE3_9CILI</name>
<gene>
    <name evidence="2" type="ORF">SteCoe_10162</name>
</gene>